<evidence type="ECO:0000256" key="2">
    <source>
        <dbReference type="ARBA" id="ARBA00023027"/>
    </source>
</evidence>
<dbReference type="Proteomes" id="UP000704762">
    <property type="component" value="Unassembled WGS sequence"/>
</dbReference>
<dbReference type="InterPro" id="IPR006140">
    <property type="entry name" value="D-isomer_DH_NAD-bd"/>
</dbReference>
<keyword evidence="1" id="KW-0560">Oxidoreductase</keyword>
<evidence type="ECO:0000259" key="3">
    <source>
        <dbReference type="Pfam" id="PF02826"/>
    </source>
</evidence>
<dbReference type="EMBL" id="JAFBCF010000001">
    <property type="protein sequence ID" value="MBM7799084.1"/>
    <property type="molecule type" value="Genomic_DNA"/>
</dbReference>
<evidence type="ECO:0000313" key="5">
    <source>
        <dbReference type="Proteomes" id="UP000704762"/>
    </source>
</evidence>
<keyword evidence="5" id="KW-1185">Reference proteome</keyword>
<evidence type="ECO:0000256" key="1">
    <source>
        <dbReference type="ARBA" id="ARBA00023002"/>
    </source>
</evidence>
<comment type="caution">
    <text evidence="4">The sequence shown here is derived from an EMBL/GenBank/DDBJ whole genome shotgun (WGS) entry which is preliminary data.</text>
</comment>
<proteinExistence type="predicted"/>
<dbReference type="SUPFAM" id="SSF51735">
    <property type="entry name" value="NAD(P)-binding Rossmann-fold domains"/>
    <property type="match status" value="1"/>
</dbReference>
<reference evidence="4 5" key="1">
    <citation type="submission" date="2021-01" db="EMBL/GenBank/DDBJ databases">
        <title>Sequencing the genomes of 1000 actinobacteria strains.</title>
        <authorList>
            <person name="Klenk H.-P."/>
        </authorList>
    </citation>
    <scope>NUCLEOTIDE SEQUENCE [LARGE SCALE GENOMIC DNA]</scope>
    <source>
        <strain evidence="4 5">DSM 18662</strain>
    </source>
</reference>
<evidence type="ECO:0000313" key="4">
    <source>
        <dbReference type="EMBL" id="MBM7799084.1"/>
    </source>
</evidence>
<dbReference type="InterPro" id="IPR036291">
    <property type="entry name" value="NAD(P)-bd_dom_sf"/>
</dbReference>
<keyword evidence="2" id="KW-0520">NAD</keyword>
<name>A0ABS2RMC3_9ACTN</name>
<accession>A0ABS2RMC3</accession>
<dbReference type="Gene3D" id="3.40.50.720">
    <property type="entry name" value="NAD(P)-binding Rossmann-like Domain"/>
    <property type="match status" value="2"/>
</dbReference>
<feature type="domain" description="D-isomer specific 2-hydroxyacid dehydrogenase NAD-binding" evidence="3">
    <location>
        <begin position="108"/>
        <end position="272"/>
    </location>
</feature>
<organism evidence="4 5">
    <name type="scientific">Microlunatus panaciterrae</name>
    <dbReference type="NCBI Taxonomy" id="400768"/>
    <lineage>
        <taxon>Bacteria</taxon>
        <taxon>Bacillati</taxon>
        <taxon>Actinomycetota</taxon>
        <taxon>Actinomycetes</taxon>
        <taxon>Propionibacteriales</taxon>
        <taxon>Propionibacteriaceae</taxon>
        <taxon>Microlunatus</taxon>
    </lineage>
</organism>
<sequence>MTTAIDRPRIMIGPNAAHVLPEAVERAGGVVVAPGEVADGLVWAGFEGEADIQAALSAPDLRWVQLPGAGVDGFVGKVDFHDGRVWTCAKGSFAEPVAEHALALTLAGLRDLPERVRARSWGAQKATMLYDLNVTVVGAGGIAQEFMRLIAPFRTRVTVVRNTDQPLPGADRTLTLAQLDEALPDADVVMLAAALTEQTRGMFAARQFELMKPTAWLINIARGPIVVTDDLVTALRTGAIAGAGIDVTDPEPLPDGHPLWELDNCLITPHTADTFEMIQPMLATRVEENVRLLREGAPLAGVVDPDKSY</sequence>
<dbReference type="PROSITE" id="PS00671">
    <property type="entry name" value="D_2_HYDROXYACID_DH_3"/>
    <property type="match status" value="1"/>
</dbReference>
<dbReference type="PANTHER" id="PTHR10996:SF178">
    <property type="entry name" value="2-HYDROXYACID DEHYDROGENASE YGL185C-RELATED"/>
    <property type="match status" value="1"/>
</dbReference>
<dbReference type="InterPro" id="IPR029753">
    <property type="entry name" value="D-isomer_DH_CS"/>
</dbReference>
<dbReference type="InterPro" id="IPR050223">
    <property type="entry name" value="D-isomer_2-hydroxyacid_DH"/>
</dbReference>
<dbReference type="Pfam" id="PF02826">
    <property type="entry name" value="2-Hacid_dh_C"/>
    <property type="match status" value="1"/>
</dbReference>
<dbReference type="CDD" id="cd12159">
    <property type="entry name" value="2-Hacid_dh_2"/>
    <property type="match status" value="1"/>
</dbReference>
<gene>
    <name evidence="4" type="ORF">JOE57_002005</name>
</gene>
<dbReference type="RefSeq" id="WP_204917610.1">
    <property type="nucleotide sequence ID" value="NZ_BAAAQP010000002.1"/>
</dbReference>
<protein>
    <submittedName>
        <fullName evidence="4">Phosphoglycerate dehydrogenase-like enzyme</fullName>
    </submittedName>
</protein>
<dbReference type="PANTHER" id="PTHR10996">
    <property type="entry name" value="2-HYDROXYACID DEHYDROGENASE-RELATED"/>
    <property type="match status" value="1"/>
</dbReference>